<comment type="caution">
    <text evidence="6">The sequence shown here is derived from an EMBL/GenBank/DDBJ whole genome shotgun (WGS) entry which is preliminary data.</text>
</comment>
<dbReference type="Pfam" id="PF01047">
    <property type="entry name" value="MarR"/>
    <property type="match status" value="1"/>
</dbReference>
<dbReference type="SMART" id="SM00347">
    <property type="entry name" value="HTH_MARR"/>
    <property type="match status" value="1"/>
</dbReference>
<dbReference type="InterPro" id="IPR036388">
    <property type="entry name" value="WH-like_DNA-bd_sf"/>
</dbReference>
<evidence type="ECO:0000256" key="3">
    <source>
        <dbReference type="ARBA" id="ARBA00023163"/>
    </source>
</evidence>
<dbReference type="PROSITE" id="PS01117">
    <property type="entry name" value="HTH_MARR_1"/>
    <property type="match status" value="1"/>
</dbReference>
<organism evidence="6 7">
    <name type="scientific">Rothia koreensis</name>
    <dbReference type="NCBI Taxonomy" id="592378"/>
    <lineage>
        <taxon>Bacteria</taxon>
        <taxon>Bacillati</taxon>
        <taxon>Actinomycetota</taxon>
        <taxon>Actinomycetes</taxon>
        <taxon>Micrococcales</taxon>
        <taxon>Micrococcaceae</taxon>
        <taxon>Rothia</taxon>
    </lineage>
</organism>
<evidence type="ECO:0000313" key="6">
    <source>
        <dbReference type="EMBL" id="MUN54114.1"/>
    </source>
</evidence>
<dbReference type="InterPro" id="IPR000835">
    <property type="entry name" value="HTH_MarR-typ"/>
</dbReference>
<sequence>MSTAARMLEHNWNRQLQSLGLTHAGVMALDVIYREGSLTQAQVAHKVGVQAQTMGKTLTRLEVHGHIARQRSTQDRRSYLMVITDKGKRALAEATEVEEELAGTGVLEHGELREALEQVIRDLSNTDTMPLKIVRDTMESLPQEARWVAEGVASQRPAGESSEGTPESAED</sequence>
<dbReference type="Gene3D" id="1.10.10.10">
    <property type="entry name" value="Winged helix-like DNA-binding domain superfamily/Winged helix DNA-binding domain"/>
    <property type="match status" value="1"/>
</dbReference>
<protein>
    <submittedName>
        <fullName evidence="6">MarR family transcriptional regulator</fullName>
    </submittedName>
</protein>
<feature type="region of interest" description="Disordered" evidence="4">
    <location>
        <begin position="149"/>
        <end position="171"/>
    </location>
</feature>
<evidence type="ECO:0000256" key="1">
    <source>
        <dbReference type="ARBA" id="ARBA00023015"/>
    </source>
</evidence>
<keyword evidence="1" id="KW-0805">Transcription regulation</keyword>
<dbReference type="AlphaFoldDB" id="A0A7K1LFZ0"/>
<dbReference type="GO" id="GO:0003700">
    <property type="term" value="F:DNA-binding transcription factor activity"/>
    <property type="evidence" value="ECO:0007669"/>
    <property type="project" value="InterPro"/>
</dbReference>
<evidence type="ECO:0000256" key="4">
    <source>
        <dbReference type="SAM" id="MobiDB-lite"/>
    </source>
</evidence>
<dbReference type="EMBL" id="WOGT01000001">
    <property type="protein sequence ID" value="MUN54114.1"/>
    <property type="molecule type" value="Genomic_DNA"/>
</dbReference>
<evidence type="ECO:0000259" key="5">
    <source>
        <dbReference type="PROSITE" id="PS50995"/>
    </source>
</evidence>
<dbReference type="Proteomes" id="UP000462152">
    <property type="component" value="Unassembled WGS sequence"/>
</dbReference>
<dbReference type="PANTHER" id="PTHR42756">
    <property type="entry name" value="TRANSCRIPTIONAL REGULATOR, MARR"/>
    <property type="match status" value="1"/>
</dbReference>
<dbReference type="SUPFAM" id="SSF46785">
    <property type="entry name" value="Winged helix' DNA-binding domain"/>
    <property type="match status" value="1"/>
</dbReference>
<proteinExistence type="predicted"/>
<keyword evidence="3" id="KW-0804">Transcription</keyword>
<dbReference type="InterPro" id="IPR036390">
    <property type="entry name" value="WH_DNA-bd_sf"/>
</dbReference>
<keyword evidence="7" id="KW-1185">Reference proteome</keyword>
<reference evidence="6 7" key="1">
    <citation type="submission" date="2019-12" db="EMBL/GenBank/DDBJ databases">
        <authorList>
            <person name="Li J."/>
            <person name="Shi Y."/>
            <person name="Xu G."/>
            <person name="Xiao D."/>
            <person name="Ran X."/>
        </authorList>
    </citation>
    <scope>NUCLEOTIDE SEQUENCE [LARGE SCALE GENOMIC DNA]</scope>
    <source>
        <strain evidence="6 7">JCM 15915</strain>
    </source>
</reference>
<dbReference type="InterPro" id="IPR023187">
    <property type="entry name" value="Tscrpt_reg_MarR-type_CS"/>
</dbReference>
<evidence type="ECO:0000313" key="7">
    <source>
        <dbReference type="Proteomes" id="UP000462152"/>
    </source>
</evidence>
<name>A0A7K1LFZ0_9MICC</name>
<dbReference type="PANTHER" id="PTHR42756:SF1">
    <property type="entry name" value="TRANSCRIPTIONAL REPRESSOR OF EMRAB OPERON"/>
    <property type="match status" value="1"/>
</dbReference>
<dbReference type="OrthoDB" id="69852at2"/>
<evidence type="ECO:0000256" key="2">
    <source>
        <dbReference type="ARBA" id="ARBA00023125"/>
    </source>
</evidence>
<gene>
    <name evidence="6" type="ORF">GMA10_02555</name>
</gene>
<dbReference type="GO" id="GO:0003677">
    <property type="term" value="F:DNA binding"/>
    <property type="evidence" value="ECO:0007669"/>
    <property type="project" value="UniProtKB-KW"/>
</dbReference>
<accession>A0A7K1LFZ0</accession>
<feature type="domain" description="HTH marR-type" evidence="5">
    <location>
        <begin position="1"/>
        <end position="121"/>
    </location>
</feature>
<dbReference type="PRINTS" id="PR00598">
    <property type="entry name" value="HTHMARR"/>
</dbReference>
<keyword evidence="2" id="KW-0238">DNA-binding</keyword>
<dbReference type="PROSITE" id="PS50995">
    <property type="entry name" value="HTH_MARR_2"/>
    <property type="match status" value="1"/>
</dbReference>